<protein>
    <submittedName>
        <fullName evidence="1">Uncharacterized protein</fullName>
    </submittedName>
</protein>
<name>A0A8D8UJQ4_9HEMI</name>
<organism evidence="1">
    <name type="scientific">Cacopsylla melanoneura</name>
    <dbReference type="NCBI Taxonomy" id="428564"/>
    <lineage>
        <taxon>Eukaryota</taxon>
        <taxon>Metazoa</taxon>
        <taxon>Ecdysozoa</taxon>
        <taxon>Arthropoda</taxon>
        <taxon>Hexapoda</taxon>
        <taxon>Insecta</taxon>
        <taxon>Pterygota</taxon>
        <taxon>Neoptera</taxon>
        <taxon>Paraneoptera</taxon>
        <taxon>Hemiptera</taxon>
        <taxon>Sternorrhyncha</taxon>
        <taxon>Psylloidea</taxon>
        <taxon>Psyllidae</taxon>
        <taxon>Psyllinae</taxon>
        <taxon>Cacopsylla</taxon>
    </lineage>
</organism>
<accession>A0A8D8UJQ4</accession>
<reference evidence="1" key="1">
    <citation type="submission" date="2021-05" db="EMBL/GenBank/DDBJ databases">
        <authorList>
            <person name="Alioto T."/>
            <person name="Alioto T."/>
            <person name="Gomez Garrido J."/>
        </authorList>
    </citation>
    <scope>NUCLEOTIDE SEQUENCE</scope>
</reference>
<evidence type="ECO:0000313" key="1">
    <source>
        <dbReference type="EMBL" id="CAG6708430.1"/>
    </source>
</evidence>
<sequence length="157" mass="17524">MSFVSVRFVSREGIVVLNSVVCRTVCHRSCPSRIVSTVRHCQSSLKSQQSSYKSQPIRQFSFGKSSSRCLSTPSCGVSFGSVTQGLLKVESSSCKQQSLDQRRTMVWPSGDNAYVDPLEVDGYVPKLALFFLTFLATLVYNSDTIPSIPRIFKNFKY</sequence>
<dbReference type="EMBL" id="HBUF01345054">
    <property type="protein sequence ID" value="CAG6708430.1"/>
    <property type="molecule type" value="Transcribed_RNA"/>
</dbReference>
<proteinExistence type="predicted"/>
<dbReference type="AlphaFoldDB" id="A0A8D8UJQ4"/>
<dbReference type="EMBL" id="HBUF01345055">
    <property type="protein sequence ID" value="CAG6708432.1"/>
    <property type="molecule type" value="Transcribed_RNA"/>
</dbReference>